<keyword evidence="5" id="KW-1185">Reference proteome</keyword>
<feature type="chain" id="PRO_5047187010" evidence="2">
    <location>
        <begin position="22"/>
        <end position="291"/>
    </location>
</feature>
<reference evidence="5" key="1">
    <citation type="journal article" date="2019" name="Int. J. Syst. Evol. Microbiol.">
        <title>The Global Catalogue of Microorganisms (GCM) 10K type strain sequencing project: providing services to taxonomists for standard genome sequencing and annotation.</title>
        <authorList>
            <consortium name="The Broad Institute Genomics Platform"/>
            <consortium name="The Broad Institute Genome Sequencing Center for Infectious Disease"/>
            <person name="Wu L."/>
            <person name="Ma J."/>
        </authorList>
    </citation>
    <scope>NUCLEOTIDE SEQUENCE [LARGE SCALE GENOMIC DNA]</scope>
    <source>
        <strain evidence="5">CCUG 56098</strain>
    </source>
</reference>
<organism evidence="4 5">
    <name type="scientific">Winogradskyella rapida</name>
    <dbReference type="NCBI Taxonomy" id="549701"/>
    <lineage>
        <taxon>Bacteria</taxon>
        <taxon>Pseudomonadati</taxon>
        <taxon>Bacteroidota</taxon>
        <taxon>Flavobacteriia</taxon>
        <taxon>Flavobacteriales</taxon>
        <taxon>Flavobacteriaceae</taxon>
        <taxon>Winogradskyella</taxon>
    </lineage>
</organism>
<dbReference type="PANTHER" id="PTHR46361">
    <property type="entry name" value="ELECTRON CARRIER/ PROTEIN DISULFIDE OXIDOREDUCTASE"/>
    <property type="match status" value="1"/>
</dbReference>
<sequence length="291" mass="33239">MSSIKYLSAILILVGLSTCGAKNLQEQNTLQQTAVQLTDKTTPVVNKNTATPKEEEEEAIALPPKAPLPSKKDSTTAETFNHSRWDRILQKHVSNSGEVNYDALRNDPSELNIYIDALTHNTPTDAWTKEAILAYWINAYNALTIDLILKNYPVKSIKGIKNPWDQKLWQFGDTWQDLNTIEHKILRPMKEPRIHFAIVCASISCPKLQNKAFTASTLEIQLTQATKEFLNDPTKNELTKDAVQLSRIFKWFKKDFEITGSLIQFLNQYTDFEISESAKANYKDYNWNLNN</sequence>
<dbReference type="Proteomes" id="UP001597086">
    <property type="component" value="Unassembled WGS sequence"/>
</dbReference>
<evidence type="ECO:0000259" key="3">
    <source>
        <dbReference type="Pfam" id="PF04784"/>
    </source>
</evidence>
<keyword evidence="2" id="KW-0732">Signal</keyword>
<proteinExistence type="predicted"/>
<comment type="caution">
    <text evidence="4">The sequence shown here is derived from an EMBL/GenBank/DDBJ whole genome shotgun (WGS) entry which is preliminary data.</text>
</comment>
<evidence type="ECO:0000256" key="2">
    <source>
        <dbReference type="SAM" id="SignalP"/>
    </source>
</evidence>
<feature type="domain" description="DUF547" evidence="3">
    <location>
        <begin position="125"/>
        <end position="230"/>
    </location>
</feature>
<protein>
    <submittedName>
        <fullName evidence="4">DUF547 domain-containing protein</fullName>
    </submittedName>
</protein>
<dbReference type="RefSeq" id="WP_386117292.1">
    <property type="nucleotide sequence ID" value="NZ_JBHTKM010000063.1"/>
</dbReference>
<evidence type="ECO:0000256" key="1">
    <source>
        <dbReference type="SAM" id="MobiDB-lite"/>
    </source>
</evidence>
<feature type="region of interest" description="Disordered" evidence="1">
    <location>
        <begin position="43"/>
        <end position="77"/>
    </location>
</feature>
<gene>
    <name evidence="4" type="ORF">ACFQ13_11090</name>
</gene>
<dbReference type="EMBL" id="JBHTKM010000063">
    <property type="protein sequence ID" value="MFD1016466.1"/>
    <property type="molecule type" value="Genomic_DNA"/>
</dbReference>
<feature type="signal peptide" evidence="2">
    <location>
        <begin position="1"/>
        <end position="21"/>
    </location>
</feature>
<dbReference type="InterPro" id="IPR006869">
    <property type="entry name" value="DUF547"/>
</dbReference>
<accession>A0ABW3KSD3</accession>
<dbReference type="PANTHER" id="PTHR46361:SF3">
    <property type="entry name" value="ELECTRON CARRIER_ PROTEIN DISULFIDE OXIDOREDUCTASE"/>
    <property type="match status" value="1"/>
</dbReference>
<evidence type="ECO:0000313" key="4">
    <source>
        <dbReference type="EMBL" id="MFD1016466.1"/>
    </source>
</evidence>
<name>A0ABW3KSD3_9FLAO</name>
<evidence type="ECO:0000313" key="5">
    <source>
        <dbReference type="Proteomes" id="UP001597086"/>
    </source>
</evidence>
<dbReference type="Pfam" id="PF04784">
    <property type="entry name" value="DUF547"/>
    <property type="match status" value="1"/>
</dbReference>